<evidence type="ECO:0000256" key="1">
    <source>
        <dbReference type="ARBA" id="ARBA00001946"/>
    </source>
</evidence>
<dbReference type="InterPro" id="IPR020084">
    <property type="entry name" value="NUDIX_hydrolase_CS"/>
</dbReference>
<organism evidence="6 7">
    <name type="scientific">Rhodococcus artemisiae</name>
    <dbReference type="NCBI Taxonomy" id="714159"/>
    <lineage>
        <taxon>Bacteria</taxon>
        <taxon>Bacillati</taxon>
        <taxon>Actinomycetota</taxon>
        <taxon>Actinomycetes</taxon>
        <taxon>Mycobacteriales</taxon>
        <taxon>Nocardiaceae</taxon>
        <taxon>Rhodococcus</taxon>
    </lineage>
</organism>
<dbReference type="PROSITE" id="PS00893">
    <property type="entry name" value="NUDIX_BOX"/>
    <property type="match status" value="1"/>
</dbReference>
<feature type="domain" description="Nudix hydrolase" evidence="5">
    <location>
        <begin position="4"/>
        <end position="134"/>
    </location>
</feature>
<evidence type="ECO:0000313" key="6">
    <source>
        <dbReference type="EMBL" id="MEE2056186.1"/>
    </source>
</evidence>
<evidence type="ECO:0000313" key="7">
    <source>
        <dbReference type="Proteomes" id="UP001336020"/>
    </source>
</evidence>
<evidence type="ECO:0000256" key="3">
    <source>
        <dbReference type="ARBA" id="ARBA00022801"/>
    </source>
</evidence>
<dbReference type="InterPro" id="IPR000086">
    <property type="entry name" value="NUDIX_hydrolase_dom"/>
</dbReference>
<dbReference type="Proteomes" id="UP001336020">
    <property type="component" value="Unassembled WGS sequence"/>
</dbReference>
<evidence type="ECO:0000259" key="5">
    <source>
        <dbReference type="PROSITE" id="PS51462"/>
    </source>
</evidence>
<dbReference type="Pfam" id="PF00293">
    <property type="entry name" value="NUDIX"/>
    <property type="match status" value="1"/>
</dbReference>
<evidence type="ECO:0000256" key="2">
    <source>
        <dbReference type="ARBA" id="ARBA00005582"/>
    </source>
</evidence>
<dbReference type="InterPro" id="IPR020476">
    <property type="entry name" value="Nudix_hydrolase"/>
</dbReference>
<keyword evidence="3 4" id="KW-0378">Hydrolase</keyword>
<comment type="similarity">
    <text evidence="2 4">Belongs to the Nudix hydrolase family.</text>
</comment>
<dbReference type="PANTHER" id="PTHR43046:SF2">
    <property type="entry name" value="8-OXO-DGTP DIPHOSPHATASE-RELATED"/>
    <property type="match status" value="1"/>
</dbReference>
<dbReference type="Gene3D" id="3.90.79.10">
    <property type="entry name" value="Nucleoside Triphosphate Pyrophosphohydrolase"/>
    <property type="match status" value="1"/>
</dbReference>
<keyword evidence="7" id="KW-1185">Reference proteome</keyword>
<evidence type="ECO:0000256" key="4">
    <source>
        <dbReference type="RuleBase" id="RU003476"/>
    </source>
</evidence>
<dbReference type="EMBL" id="JAUTXY010000001">
    <property type="protein sequence ID" value="MEE2056186.1"/>
    <property type="molecule type" value="Genomic_DNA"/>
</dbReference>
<name>A0ABU7L3R4_9NOCA</name>
<dbReference type="InterPro" id="IPR015797">
    <property type="entry name" value="NUDIX_hydrolase-like_dom_sf"/>
</dbReference>
<reference evidence="6 7" key="1">
    <citation type="submission" date="2023-07" db="EMBL/GenBank/DDBJ databases">
        <authorList>
            <person name="Girao M."/>
            <person name="Carvalho M.F."/>
        </authorList>
    </citation>
    <scope>NUCLEOTIDE SEQUENCE [LARGE SCALE GENOMIC DNA]</scope>
    <source>
        <strain evidence="6 7">YIM65754</strain>
    </source>
</reference>
<protein>
    <submittedName>
        <fullName evidence="6">NUDIX domain-containing protein</fullName>
    </submittedName>
</protein>
<dbReference type="PRINTS" id="PR00502">
    <property type="entry name" value="NUDIXFAMILY"/>
</dbReference>
<comment type="caution">
    <text evidence="6">The sequence shown here is derived from an EMBL/GenBank/DDBJ whole genome shotgun (WGS) entry which is preliminary data.</text>
</comment>
<accession>A0ABU7L3R4</accession>
<dbReference type="PANTHER" id="PTHR43046">
    <property type="entry name" value="GDP-MANNOSE MANNOSYL HYDROLASE"/>
    <property type="match status" value="1"/>
</dbReference>
<dbReference type="SUPFAM" id="SSF55811">
    <property type="entry name" value="Nudix"/>
    <property type="match status" value="1"/>
</dbReference>
<proteinExistence type="inferred from homology"/>
<gene>
    <name evidence="6" type="ORF">Q7514_01415</name>
</gene>
<sequence>MATTGVITVSAVVLRNAAGSSVLTVRKRGTTTFMFPGGKPEPGETAAETLIRELEEELGVSLDPAALRPLGVFRAAAANEAGFEVEATVFEHPTVPIGGPAAEIDEVRWLDLGLEIIPDDIAPLTALMLPALRTDPQER</sequence>
<dbReference type="CDD" id="cd04690">
    <property type="entry name" value="NUDIX_Hydrolase"/>
    <property type="match status" value="1"/>
</dbReference>
<dbReference type="RefSeq" id="WP_330131487.1">
    <property type="nucleotide sequence ID" value="NZ_JAUTXY010000001.1"/>
</dbReference>
<dbReference type="PROSITE" id="PS51462">
    <property type="entry name" value="NUDIX"/>
    <property type="match status" value="1"/>
</dbReference>
<comment type="cofactor">
    <cofactor evidence="1">
        <name>Mg(2+)</name>
        <dbReference type="ChEBI" id="CHEBI:18420"/>
    </cofactor>
</comment>